<keyword evidence="5" id="KW-0812">Transmembrane</keyword>
<feature type="region of interest" description="Disordered" evidence="4">
    <location>
        <begin position="325"/>
        <end position="345"/>
    </location>
</feature>
<evidence type="ECO:0000256" key="2">
    <source>
        <dbReference type="ARBA" id="ARBA00022729"/>
    </source>
</evidence>
<dbReference type="SUPFAM" id="SSF53955">
    <property type="entry name" value="Lysozyme-like"/>
    <property type="match status" value="1"/>
</dbReference>
<feature type="region of interest" description="Disordered" evidence="4">
    <location>
        <begin position="31"/>
        <end position="55"/>
    </location>
</feature>
<dbReference type="InterPro" id="IPR011098">
    <property type="entry name" value="G5_dom"/>
</dbReference>
<comment type="similarity">
    <text evidence="1">Belongs to the transglycosylase family. Rpf subfamily.</text>
</comment>
<name>A0A7Z8K2D0_9CELL</name>
<feature type="transmembrane region" description="Helical" evidence="5">
    <location>
        <begin position="59"/>
        <end position="77"/>
    </location>
</feature>
<dbReference type="Gene3D" id="2.20.230.10">
    <property type="entry name" value="Resuscitation-promoting factor rpfb"/>
    <property type="match status" value="1"/>
</dbReference>
<keyword evidence="2" id="KW-0732">Signal</keyword>
<dbReference type="InterPro" id="IPR007137">
    <property type="entry name" value="DUF348"/>
</dbReference>
<organism evidence="7 8">
    <name type="scientific">Cellulomonas hominis</name>
    <dbReference type="NCBI Taxonomy" id="156981"/>
    <lineage>
        <taxon>Bacteria</taxon>
        <taxon>Bacillati</taxon>
        <taxon>Actinomycetota</taxon>
        <taxon>Actinomycetes</taxon>
        <taxon>Micrococcales</taxon>
        <taxon>Cellulomonadaceae</taxon>
        <taxon>Cellulomonas</taxon>
    </lineage>
</organism>
<sequence>MPGTAVVWNHVTSLFRRARARFAATPAALRTRIVQNTDPGSAGTEPDGPRRSRRGRVRLIGAATAVVVLATGGVAVADAHKTVTLDVDGVTTTVSTFSGSVDGLLAEQELELGERDTVSPSGALADGVDVVVRHAHQVTINADGAEQTVWTTALTADEALTMLAARGDDVRLVASRSAAGGRPDLSLDLTLDGPAAVVVDGTTLTVPDGSTTVAEALDALDVTLQPLDRVSVQRAGGTITVVVNRVVIQDVTTTHEVPFNAVEQNDASLYVGDSKVTTAGVPGVRTVVERVTTVDGQETGREPLSDAVTQAPVDQVTNIGTKKKPVVTTPKASSSAPASAGTPAVGGGDAAGLNWAALAACESGGNPSIVSASGKYHGLYQFSVATWNAVGGSGLPSDASADEQTARAQMLYNRSGAGQWPVCGSRLFG</sequence>
<evidence type="ECO:0000256" key="5">
    <source>
        <dbReference type="SAM" id="Phobius"/>
    </source>
</evidence>
<protein>
    <submittedName>
        <fullName evidence="7">DUF348 domain-containing protein</fullName>
    </submittedName>
</protein>
<keyword evidence="3" id="KW-0378">Hydrolase</keyword>
<keyword evidence="5" id="KW-0472">Membrane</keyword>
<evidence type="ECO:0000259" key="6">
    <source>
        <dbReference type="PROSITE" id="PS51109"/>
    </source>
</evidence>
<dbReference type="Pfam" id="PF06737">
    <property type="entry name" value="Transglycosylas"/>
    <property type="match status" value="1"/>
</dbReference>
<feature type="compositionally biased region" description="Low complexity" evidence="4">
    <location>
        <begin position="326"/>
        <end position="343"/>
    </location>
</feature>
<dbReference type="Pfam" id="PF03990">
    <property type="entry name" value="DUF348"/>
    <property type="match status" value="3"/>
</dbReference>
<dbReference type="InterPro" id="IPR010618">
    <property type="entry name" value="RPF"/>
</dbReference>
<proteinExistence type="inferred from homology"/>
<dbReference type="Proteomes" id="UP000308121">
    <property type="component" value="Unassembled WGS sequence"/>
</dbReference>
<dbReference type="SMART" id="SM01208">
    <property type="entry name" value="G5"/>
    <property type="match status" value="1"/>
</dbReference>
<feature type="domain" description="G5" evidence="6">
    <location>
        <begin position="243"/>
        <end position="323"/>
    </location>
</feature>
<dbReference type="PROSITE" id="PS51109">
    <property type="entry name" value="G5"/>
    <property type="match status" value="1"/>
</dbReference>
<dbReference type="CDD" id="cd13925">
    <property type="entry name" value="RPF"/>
    <property type="match status" value="1"/>
</dbReference>
<dbReference type="Pfam" id="PF07501">
    <property type="entry name" value="G5"/>
    <property type="match status" value="1"/>
</dbReference>
<dbReference type="OrthoDB" id="1404170at2"/>
<evidence type="ECO:0000256" key="3">
    <source>
        <dbReference type="ARBA" id="ARBA00022801"/>
    </source>
</evidence>
<accession>A0A7Z8K2D0</accession>
<keyword evidence="5" id="KW-1133">Transmembrane helix</keyword>
<dbReference type="AlphaFoldDB" id="A0A7Z8K2D0"/>
<evidence type="ECO:0000313" key="7">
    <source>
        <dbReference type="EMBL" id="TKR26692.1"/>
    </source>
</evidence>
<reference evidence="7 8" key="1">
    <citation type="submission" date="2019-05" db="EMBL/GenBank/DDBJ databases">
        <title>Genome sequence of Cellulomonas hominis strain CS1.</title>
        <authorList>
            <person name="Belmont J."/>
            <person name="Maclea K.S."/>
        </authorList>
    </citation>
    <scope>NUCLEOTIDE SEQUENCE [LARGE SCALE GENOMIC DNA]</scope>
    <source>
        <strain evidence="7 8">CS1</strain>
    </source>
</reference>
<evidence type="ECO:0000256" key="4">
    <source>
        <dbReference type="SAM" id="MobiDB-lite"/>
    </source>
</evidence>
<comment type="caution">
    <text evidence="7">The sequence shown here is derived from an EMBL/GenBank/DDBJ whole genome shotgun (WGS) entry which is preliminary data.</text>
</comment>
<dbReference type="Gene3D" id="1.10.530.10">
    <property type="match status" value="1"/>
</dbReference>
<gene>
    <name evidence="7" type="ORF">FA014_04305</name>
</gene>
<dbReference type="EMBL" id="SZYE01000018">
    <property type="protein sequence ID" value="TKR26692.1"/>
    <property type="molecule type" value="Genomic_DNA"/>
</dbReference>
<dbReference type="InterPro" id="IPR023346">
    <property type="entry name" value="Lysozyme-like_dom_sf"/>
</dbReference>
<evidence type="ECO:0000313" key="8">
    <source>
        <dbReference type="Proteomes" id="UP000308121"/>
    </source>
</evidence>
<dbReference type="GO" id="GO:0016787">
    <property type="term" value="F:hydrolase activity"/>
    <property type="evidence" value="ECO:0007669"/>
    <property type="project" value="UniProtKB-KW"/>
</dbReference>
<evidence type="ECO:0000256" key="1">
    <source>
        <dbReference type="ARBA" id="ARBA00010830"/>
    </source>
</evidence>